<comment type="cofactor">
    <cofactor evidence="1">
        <name>Mg(2+)</name>
        <dbReference type="ChEBI" id="CHEBI:18420"/>
    </cofactor>
</comment>
<dbReference type="Gene3D" id="3.30.460.10">
    <property type="entry name" value="Beta Polymerase, domain 2"/>
    <property type="match status" value="1"/>
</dbReference>
<evidence type="ECO:0000259" key="10">
    <source>
        <dbReference type="Pfam" id="PF01909"/>
    </source>
</evidence>
<evidence type="ECO:0000256" key="1">
    <source>
        <dbReference type="ARBA" id="ARBA00001946"/>
    </source>
</evidence>
<name>A0ABV8NMU8_9SPHI</name>
<dbReference type="Pfam" id="PF01909">
    <property type="entry name" value="NTP_transf_2"/>
    <property type="match status" value="1"/>
</dbReference>
<evidence type="ECO:0000256" key="8">
    <source>
        <dbReference type="ARBA" id="ARBA00022842"/>
    </source>
</evidence>
<dbReference type="InterPro" id="IPR002934">
    <property type="entry name" value="Polymerase_NTP_transf_dom"/>
</dbReference>
<evidence type="ECO:0000256" key="2">
    <source>
        <dbReference type="ARBA" id="ARBA00022649"/>
    </source>
</evidence>
<keyword evidence="2" id="KW-1277">Toxin-antitoxin system</keyword>
<organism evidence="11 12">
    <name type="scientific">Pedobacter jamesrossensis</name>
    <dbReference type="NCBI Taxonomy" id="1908238"/>
    <lineage>
        <taxon>Bacteria</taxon>
        <taxon>Pseudomonadati</taxon>
        <taxon>Bacteroidota</taxon>
        <taxon>Sphingobacteriia</taxon>
        <taxon>Sphingobacteriales</taxon>
        <taxon>Sphingobacteriaceae</taxon>
        <taxon>Pedobacter</taxon>
    </lineage>
</organism>
<dbReference type="RefSeq" id="WP_378960569.1">
    <property type="nucleotide sequence ID" value="NZ_JBHRXC010000016.1"/>
</dbReference>
<evidence type="ECO:0000256" key="3">
    <source>
        <dbReference type="ARBA" id="ARBA00022679"/>
    </source>
</evidence>
<keyword evidence="8" id="KW-0460">Magnesium</keyword>
<proteinExistence type="inferred from homology"/>
<gene>
    <name evidence="11" type="ORF">ACFOUY_10735</name>
</gene>
<evidence type="ECO:0000256" key="7">
    <source>
        <dbReference type="ARBA" id="ARBA00022840"/>
    </source>
</evidence>
<keyword evidence="3" id="KW-0808">Transferase</keyword>
<evidence type="ECO:0000256" key="4">
    <source>
        <dbReference type="ARBA" id="ARBA00022695"/>
    </source>
</evidence>
<comment type="caution">
    <text evidence="11">The sequence shown here is derived from an EMBL/GenBank/DDBJ whole genome shotgun (WGS) entry which is preliminary data.</text>
</comment>
<protein>
    <submittedName>
        <fullName evidence="11">Nucleotidyltransferase family protein</fullName>
    </submittedName>
</protein>
<keyword evidence="4" id="KW-0548">Nucleotidyltransferase</keyword>
<keyword evidence="5" id="KW-0479">Metal-binding</keyword>
<keyword evidence="6" id="KW-0547">Nucleotide-binding</keyword>
<dbReference type="PANTHER" id="PTHR33571">
    <property type="entry name" value="SSL8005 PROTEIN"/>
    <property type="match status" value="1"/>
</dbReference>
<sequence length="86" mass="9600">MDIQIQNKQALFSKLLGNASKIKSFGVNKLGVFGSFVNGTPKKNSDVDLLVEFEASKKSYDSYIDLCSYLEDLLGRRVELVTPPNR</sequence>
<dbReference type="InterPro" id="IPR052038">
    <property type="entry name" value="Type-VII_TA_antitoxin"/>
</dbReference>
<dbReference type="EMBL" id="JBHSBY010000106">
    <property type="protein sequence ID" value="MFC4197173.1"/>
    <property type="molecule type" value="Genomic_DNA"/>
</dbReference>
<evidence type="ECO:0000313" key="12">
    <source>
        <dbReference type="Proteomes" id="UP001595792"/>
    </source>
</evidence>
<dbReference type="PANTHER" id="PTHR33571:SF14">
    <property type="entry name" value="PROTEIN ADENYLYLTRANSFERASE MJ0435-RELATED"/>
    <property type="match status" value="1"/>
</dbReference>
<evidence type="ECO:0000256" key="5">
    <source>
        <dbReference type="ARBA" id="ARBA00022723"/>
    </source>
</evidence>
<keyword evidence="7" id="KW-0067">ATP-binding</keyword>
<evidence type="ECO:0000256" key="9">
    <source>
        <dbReference type="ARBA" id="ARBA00038276"/>
    </source>
</evidence>
<dbReference type="Proteomes" id="UP001595792">
    <property type="component" value="Unassembled WGS sequence"/>
</dbReference>
<dbReference type="InterPro" id="IPR043519">
    <property type="entry name" value="NT_sf"/>
</dbReference>
<evidence type="ECO:0000256" key="6">
    <source>
        <dbReference type="ARBA" id="ARBA00022741"/>
    </source>
</evidence>
<feature type="domain" description="Polymerase nucleotidyl transferase" evidence="10">
    <location>
        <begin position="24"/>
        <end position="83"/>
    </location>
</feature>
<evidence type="ECO:0000313" key="11">
    <source>
        <dbReference type="EMBL" id="MFC4197173.1"/>
    </source>
</evidence>
<accession>A0ABV8NMU8</accession>
<reference evidence="12" key="1">
    <citation type="journal article" date="2019" name="Int. J. Syst. Evol. Microbiol.">
        <title>The Global Catalogue of Microorganisms (GCM) 10K type strain sequencing project: providing services to taxonomists for standard genome sequencing and annotation.</title>
        <authorList>
            <consortium name="The Broad Institute Genomics Platform"/>
            <consortium name="The Broad Institute Genome Sequencing Center for Infectious Disease"/>
            <person name="Wu L."/>
            <person name="Ma J."/>
        </authorList>
    </citation>
    <scope>NUCLEOTIDE SEQUENCE [LARGE SCALE GENOMIC DNA]</scope>
    <source>
        <strain evidence="12">CCM 8689</strain>
    </source>
</reference>
<keyword evidence="12" id="KW-1185">Reference proteome</keyword>
<comment type="similarity">
    <text evidence="9">Belongs to the MntA antitoxin family.</text>
</comment>
<dbReference type="CDD" id="cd05403">
    <property type="entry name" value="NT_KNTase_like"/>
    <property type="match status" value="1"/>
</dbReference>
<dbReference type="SUPFAM" id="SSF81301">
    <property type="entry name" value="Nucleotidyltransferase"/>
    <property type="match status" value="1"/>
</dbReference>